<accession>A0A382LL40</accession>
<dbReference type="EMBL" id="UINC01087544">
    <property type="protein sequence ID" value="SVC36993.1"/>
    <property type="molecule type" value="Genomic_DNA"/>
</dbReference>
<evidence type="ECO:0000313" key="1">
    <source>
        <dbReference type="EMBL" id="SVC36993.1"/>
    </source>
</evidence>
<reference evidence="1" key="1">
    <citation type="submission" date="2018-05" db="EMBL/GenBank/DDBJ databases">
        <authorList>
            <person name="Lanie J.A."/>
            <person name="Ng W.-L."/>
            <person name="Kazmierczak K.M."/>
            <person name="Andrzejewski T.M."/>
            <person name="Davidsen T.M."/>
            <person name="Wayne K.J."/>
            <person name="Tettelin H."/>
            <person name="Glass J.I."/>
            <person name="Rusch D."/>
            <person name="Podicherti R."/>
            <person name="Tsui H.-C.T."/>
            <person name="Winkler M.E."/>
        </authorList>
    </citation>
    <scope>NUCLEOTIDE SEQUENCE</scope>
</reference>
<dbReference type="AlphaFoldDB" id="A0A382LL40"/>
<gene>
    <name evidence="1" type="ORF">METZ01_LOCUS289847</name>
</gene>
<proteinExistence type="predicted"/>
<name>A0A382LL40_9ZZZZ</name>
<protein>
    <submittedName>
        <fullName evidence="1">Uncharacterized protein</fullName>
    </submittedName>
</protein>
<organism evidence="1">
    <name type="scientific">marine metagenome</name>
    <dbReference type="NCBI Taxonomy" id="408172"/>
    <lineage>
        <taxon>unclassified sequences</taxon>
        <taxon>metagenomes</taxon>
        <taxon>ecological metagenomes</taxon>
    </lineage>
</organism>
<feature type="non-terminal residue" evidence="1">
    <location>
        <position position="1"/>
    </location>
</feature>
<sequence length="28" mass="3349">VEHISFEQVIYHTHTAYLIDDEGKRSYP</sequence>